<dbReference type="SUPFAM" id="SSF53686">
    <property type="entry name" value="Tryptophan synthase beta subunit-like PLP-dependent enzymes"/>
    <property type="match status" value="1"/>
</dbReference>
<evidence type="ECO:0000313" key="11">
    <source>
        <dbReference type="EMBL" id="BDT03813.1"/>
    </source>
</evidence>
<dbReference type="InterPro" id="IPR005789">
    <property type="entry name" value="Thr_deHydtase_catblc"/>
</dbReference>
<dbReference type="PROSITE" id="PS00165">
    <property type="entry name" value="DEHYDRATASE_SER_THR"/>
    <property type="match status" value="1"/>
</dbReference>
<dbReference type="NCBIfam" id="TIGR01127">
    <property type="entry name" value="ilvA_1Cterm"/>
    <property type="match status" value="1"/>
</dbReference>
<dbReference type="InterPro" id="IPR050147">
    <property type="entry name" value="Ser/Thr_Dehydratase"/>
</dbReference>
<dbReference type="PANTHER" id="PTHR48078">
    <property type="entry name" value="THREONINE DEHYDRATASE, MITOCHONDRIAL-RELATED"/>
    <property type="match status" value="1"/>
</dbReference>
<proteinExistence type="inferred from homology"/>
<evidence type="ECO:0000259" key="10">
    <source>
        <dbReference type="Pfam" id="PF00291"/>
    </source>
</evidence>
<dbReference type="InterPro" id="IPR000634">
    <property type="entry name" value="Ser/Thr_deHydtase_PyrdxlP-BS"/>
</dbReference>
<keyword evidence="12" id="KW-1185">Reference proteome</keyword>
<protein>
    <recommendedName>
        <fullName evidence="6">L-threonine dehydratase catabolic TdcB</fullName>
        <ecNumber evidence="5">4.3.1.19</ecNumber>
    </recommendedName>
</protein>
<gene>
    <name evidence="11" type="primary">ilvA</name>
    <name evidence="11" type="ORF">SHM_14590</name>
</gene>
<name>A0ABN6SY02_9MOLU</name>
<reference evidence="11 12" key="1">
    <citation type="journal article" date="2022" name="Front. Microbiol.">
        <title>Male-killing mechanisms vary between Spiroplasma species.</title>
        <authorList>
            <person name="Arai H."/>
            <person name="Inoue M."/>
            <person name="Kageyama D."/>
        </authorList>
    </citation>
    <scope>NUCLEOTIDE SEQUENCE [LARGE SCALE GENOMIC DNA]</scope>
    <source>
        <strain evidence="12">sHm</strain>
    </source>
</reference>
<dbReference type="InterPro" id="IPR001926">
    <property type="entry name" value="TrpB-like_PALP"/>
</dbReference>
<evidence type="ECO:0000256" key="1">
    <source>
        <dbReference type="ARBA" id="ARBA00001933"/>
    </source>
</evidence>
<comment type="similarity">
    <text evidence="3">Belongs to the serine/threonine dehydratase family.</text>
</comment>
<organism evidence="11 12">
    <name type="scientific">Spiroplasma ixodetis</name>
    <dbReference type="NCBI Taxonomy" id="2141"/>
    <lineage>
        <taxon>Bacteria</taxon>
        <taxon>Bacillati</taxon>
        <taxon>Mycoplasmatota</taxon>
        <taxon>Mollicutes</taxon>
        <taxon>Entomoplasmatales</taxon>
        <taxon>Spiroplasmataceae</taxon>
        <taxon>Spiroplasma</taxon>
    </lineage>
</organism>
<dbReference type="InterPro" id="IPR036052">
    <property type="entry name" value="TrpB-like_PALP_sf"/>
</dbReference>
<evidence type="ECO:0000256" key="7">
    <source>
        <dbReference type="ARBA" id="ARBA00022533"/>
    </source>
</evidence>
<dbReference type="CDD" id="cd01562">
    <property type="entry name" value="Thr-dehyd"/>
    <property type="match status" value="1"/>
</dbReference>
<evidence type="ECO:0000256" key="5">
    <source>
        <dbReference type="ARBA" id="ARBA00012096"/>
    </source>
</evidence>
<comment type="pathway">
    <text evidence="2">Amino-acid degradation; L-threonine degradation via propanoate pathway; propanoate from L-threonine: step 1/4.</text>
</comment>
<sequence>MENLVSEEIIEETYSKIKDKISKTSLIKADKLSSFSGNNIFLKLENLQKTGSFKIRGALNKILNLSKEQQAKGLIAASAGNHAQGVALAASSLNLVSKIVMPVTAPLAKIAATKEFGGAKCTVKLCGNMFDDAMSEALRLEKEEGLTLVHPYDDNFVIAGQGTIGLEIYEQMNAMGKEIDYCLVPIGGGGLLSGISIYLKIKNPNIKFIGIEAQNVDSYNQALKQGKPFKIQGKSSIADGIAVKQTGELTFNILKKNVDKVITVSEEEIAQAMLFLLEKCKIVTEGSGAVSVAAILSGKLDKIIGKDKNVICVISGGNVDITTLGTIINSALISSHRRVPFSVNGKINNSTITEIINIITKNGASIYKIHSTFDRNKLDISNFSIFIVMDTSDEFQKNKIFAEIRASSSNFTLLAK</sequence>
<evidence type="ECO:0000256" key="2">
    <source>
        <dbReference type="ARBA" id="ARBA00004958"/>
    </source>
</evidence>
<comment type="cofactor">
    <cofactor evidence="1">
        <name>pyridoxal 5'-phosphate</name>
        <dbReference type="ChEBI" id="CHEBI:597326"/>
    </cofactor>
</comment>
<evidence type="ECO:0000313" key="12">
    <source>
        <dbReference type="Proteomes" id="UP001163387"/>
    </source>
</evidence>
<comment type="subunit">
    <text evidence="4">In the native structure, TdcB is in a dimeric form, whereas in the TdcB-AMP complex, it exists in a tetrameric form (dimer of dimers).</text>
</comment>
<evidence type="ECO:0000256" key="3">
    <source>
        <dbReference type="ARBA" id="ARBA00010869"/>
    </source>
</evidence>
<dbReference type="PANTHER" id="PTHR48078:SF6">
    <property type="entry name" value="L-THREONINE DEHYDRATASE CATABOLIC TDCB"/>
    <property type="match status" value="1"/>
</dbReference>
<keyword evidence="7" id="KW-0021">Allosteric enzyme</keyword>
<evidence type="ECO:0000256" key="6">
    <source>
        <dbReference type="ARBA" id="ARBA00022248"/>
    </source>
</evidence>
<dbReference type="Gene3D" id="3.40.50.1100">
    <property type="match status" value="2"/>
</dbReference>
<evidence type="ECO:0000256" key="4">
    <source>
        <dbReference type="ARBA" id="ARBA00011447"/>
    </source>
</evidence>
<accession>A0ABN6SY02</accession>
<dbReference type="Pfam" id="PF00291">
    <property type="entry name" value="PALP"/>
    <property type="match status" value="1"/>
</dbReference>
<evidence type="ECO:0000256" key="9">
    <source>
        <dbReference type="ARBA" id="ARBA00023239"/>
    </source>
</evidence>
<evidence type="ECO:0000256" key="8">
    <source>
        <dbReference type="ARBA" id="ARBA00022898"/>
    </source>
</evidence>
<feature type="domain" description="Tryptophan synthase beta chain-like PALP" evidence="10">
    <location>
        <begin position="18"/>
        <end position="316"/>
    </location>
</feature>
<dbReference type="EMBL" id="AP026933">
    <property type="protein sequence ID" value="BDT03813.1"/>
    <property type="molecule type" value="Genomic_DNA"/>
</dbReference>
<keyword evidence="8" id="KW-0663">Pyridoxal phosphate</keyword>
<dbReference type="EC" id="4.3.1.19" evidence="5"/>
<keyword evidence="9" id="KW-0456">Lyase</keyword>
<dbReference type="Proteomes" id="UP001163387">
    <property type="component" value="Chromosome"/>
</dbReference>